<gene>
    <name evidence="8" type="ORF">HMF7854_11215</name>
</gene>
<dbReference type="CDD" id="cd00130">
    <property type="entry name" value="PAS"/>
    <property type="match status" value="2"/>
</dbReference>
<dbReference type="Pfam" id="PF08447">
    <property type="entry name" value="PAS_3"/>
    <property type="match status" value="2"/>
</dbReference>
<dbReference type="InterPro" id="IPR036097">
    <property type="entry name" value="HisK_dim/P_sf"/>
</dbReference>
<dbReference type="InterPro" id="IPR036890">
    <property type="entry name" value="HATPase_C_sf"/>
</dbReference>
<dbReference type="PRINTS" id="PR00344">
    <property type="entry name" value="BCTRLSENSOR"/>
</dbReference>
<dbReference type="AlphaFoldDB" id="A0A429VBI6"/>
<sequence length="694" mass="76755">MSAFDSLRVLRTFHQDRRRRSQDLPVSTADRDEIRVARGSEVASSMRASATFLPLIDRLASCLLVPMPDDHALSPFWRNSQDLLGIADTNGVWLSVNPAWSRTLGWEVSDIVGRTSEWMEHPDDRDATRREVAELAAGSPTYHFENRFRTKNGDYRTLSWTSATEDGRLYCVARDVTELRARTLALADLVAKRSRTWDLTPDLLSVIDLTSGCFDNVNLAWTAVLGWTIDEVEGKPFADFLHPDDLAGSAQAFEKARRGEPVIRFENRYRTKDGGWKWLSWVALPDGDKLYSSTRDVTEENDRATALVDAQEGMRQAQKMEAVGQLTGGVAHDFNNLLTVIRGSVDLLRRPNLPEEKRHRYIDAIGETADRAAKLTSQLLAFARRQTLKPETFNLVDSIDHVANIVQTLAGSRIELEVIRPAIPLLVTADKSQFDTAIVNMAVNARDAMKGEGRLTIRVGAVSNIPARRTHTSVVGDFVAVVVTDTGTGIAEADLMRVFEPFFTTKGVGQGTGLGLSQVFGFAKQSGGDVHVESTVGEGTTFTLYLPREFEQTEKPASVPLSSVGGRGLCVLVVEDNESVGDFASEALVELGYDSILARTGQEALERLAEDCGRFRVVFSDVVMPGMSGIELAEAVRRDYPQLPVILTSGYSHVLAENGQHGYELLHKPYSIEQLSHLLRKAIAWQNNEREVPA</sequence>
<dbReference type="SUPFAM" id="SSF52172">
    <property type="entry name" value="CheY-like"/>
    <property type="match status" value="1"/>
</dbReference>
<feature type="domain" description="PAS" evidence="7">
    <location>
        <begin position="217"/>
        <end position="260"/>
    </location>
</feature>
<dbReference type="Gene3D" id="3.30.565.10">
    <property type="entry name" value="Histidine kinase-like ATPase, C-terminal domain"/>
    <property type="match status" value="1"/>
</dbReference>
<dbReference type="PROSITE" id="PS50109">
    <property type="entry name" value="HIS_KIN"/>
    <property type="match status" value="1"/>
</dbReference>
<feature type="domain" description="Response regulatory" evidence="6">
    <location>
        <begin position="570"/>
        <end position="683"/>
    </location>
</feature>
<dbReference type="Gene3D" id="1.10.287.130">
    <property type="match status" value="1"/>
</dbReference>
<dbReference type="CDD" id="cd00082">
    <property type="entry name" value="HisKA"/>
    <property type="match status" value="1"/>
</dbReference>
<dbReference type="EMBL" id="RWJF01000001">
    <property type="protein sequence ID" value="RST31345.1"/>
    <property type="molecule type" value="Genomic_DNA"/>
</dbReference>
<feature type="domain" description="Histidine kinase" evidence="5">
    <location>
        <begin position="329"/>
        <end position="550"/>
    </location>
</feature>
<comment type="catalytic activity">
    <reaction evidence="1">
        <text>ATP + protein L-histidine = ADP + protein N-phospho-L-histidine.</text>
        <dbReference type="EC" id="2.7.13.3"/>
    </reaction>
</comment>
<dbReference type="InterPro" id="IPR003661">
    <property type="entry name" value="HisK_dim/P_dom"/>
</dbReference>
<dbReference type="Pfam" id="PF00512">
    <property type="entry name" value="HisKA"/>
    <property type="match status" value="1"/>
</dbReference>
<evidence type="ECO:0000256" key="4">
    <source>
        <dbReference type="PROSITE-ProRule" id="PRU00169"/>
    </source>
</evidence>
<protein>
    <recommendedName>
        <fullName evidence="2">histidine kinase</fullName>
        <ecNumber evidence="2">2.7.13.3</ecNumber>
    </recommendedName>
</protein>
<dbReference type="PROSITE" id="PS50112">
    <property type="entry name" value="PAS"/>
    <property type="match status" value="2"/>
</dbReference>
<dbReference type="SUPFAM" id="SSF55785">
    <property type="entry name" value="PYP-like sensor domain (PAS domain)"/>
    <property type="match status" value="2"/>
</dbReference>
<dbReference type="SUPFAM" id="SSF55874">
    <property type="entry name" value="ATPase domain of HSP90 chaperone/DNA topoisomerase II/histidine kinase"/>
    <property type="match status" value="1"/>
</dbReference>
<dbReference type="EC" id="2.7.13.3" evidence="2"/>
<dbReference type="Pfam" id="PF02518">
    <property type="entry name" value="HATPase_c"/>
    <property type="match status" value="1"/>
</dbReference>
<evidence type="ECO:0000313" key="8">
    <source>
        <dbReference type="EMBL" id="RST31345.1"/>
    </source>
</evidence>
<evidence type="ECO:0000259" key="6">
    <source>
        <dbReference type="PROSITE" id="PS50110"/>
    </source>
</evidence>
<dbReference type="SMART" id="SM00091">
    <property type="entry name" value="PAS"/>
    <property type="match status" value="2"/>
</dbReference>
<dbReference type="Pfam" id="PF00072">
    <property type="entry name" value="Response_reg"/>
    <property type="match status" value="1"/>
</dbReference>
<name>A0A429VBI6_9SPHN</name>
<proteinExistence type="predicted"/>
<evidence type="ECO:0000313" key="9">
    <source>
        <dbReference type="Proteomes" id="UP000274661"/>
    </source>
</evidence>
<dbReference type="SMART" id="SM00448">
    <property type="entry name" value="REC"/>
    <property type="match status" value="1"/>
</dbReference>
<organism evidence="8 9">
    <name type="scientific">Sphingomonas ginkgonis</name>
    <dbReference type="NCBI Taxonomy" id="2315330"/>
    <lineage>
        <taxon>Bacteria</taxon>
        <taxon>Pseudomonadati</taxon>
        <taxon>Pseudomonadota</taxon>
        <taxon>Alphaproteobacteria</taxon>
        <taxon>Sphingomonadales</taxon>
        <taxon>Sphingomonadaceae</taxon>
        <taxon>Sphingomonas</taxon>
    </lineage>
</organism>
<dbReference type="Proteomes" id="UP000274661">
    <property type="component" value="Unassembled WGS sequence"/>
</dbReference>
<evidence type="ECO:0000259" key="5">
    <source>
        <dbReference type="PROSITE" id="PS50109"/>
    </source>
</evidence>
<accession>A0A429VBI6</accession>
<dbReference type="SMART" id="SM00387">
    <property type="entry name" value="HATPase_c"/>
    <property type="match status" value="1"/>
</dbReference>
<dbReference type="PROSITE" id="PS50110">
    <property type="entry name" value="RESPONSE_REGULATORY"/>
    <property type="match status" value="1"/>
</dbReference>
<dbReference type="InterPro" id="IPR000014">
    <property type="entry name" value="PAS"/>
</dbReference>
<dbReference type="PANTHER" id="PTHR43065">
    <property type="entry name" value="SENSOR HISTIDINE KINASE"/>
    <property type="match status" value="1"/>
</dbReference>
<dbReference type="InterPro" id="IPR011006">
    <property type="entry name" value="CheY-like_superfamily"/>
</dbReference>
<dbReference type="InterPro" id="IPR013655">
    <property type="entry name" value="PAS_fold_3"/>
</dbReference>
<dbReference type="OrthoDB" id="9796100at2"/>
<keyword evidence="9" id="KW-1185">Reference proteome</keyword>
<dbReference type="InterPro" id="IPR004358">
    <property type="entry name" value="Sig_transdc_His_kin-like_C"/>
</dbReference>
<dbReference type="InterPro" id="IPR001789">
    <property type="entry name" value="Sig_transdc_resp-reg_receiver"/>
</dbReference>
<evidence type="ECO:0000256" key="3">
    <source>
        <dbReference type="ARBA" id="ARBA00022553"/>
    </source>
</evidence>
<feature type="domain" description="PAS" evidence="7">
    <location>
        <begin position="86"/>
        <end position="139"/>
    </location>
</feature>
<dbReference type="InterPro" id="IPR003594">
    <property type="entry name" value="HATPase_dom"/>
</dbReference>
<dbReference type="InterPro" id="IPR005467">
    <property type="entry name" value="His_kinase_dom"/>
</dbReference>
<dbReference type="NCBIfam" id="TIGR00229">
    <property type="entry name" value="sensory_box"/>
    <property type="match status" value="2"/>
</dbReference>
<dbReference type="Gene3D" id="3.30.450.20">
    <property type="entry name" value="PAS domain"/>
    <property type="match status" value="2"/>
</dbReference>
<feature type="modified residue" description="4-aspartylphosphate" evidence="4">
    <location>
        <position position="621"/>
    </location>
</feature>
<evidence type="ECO:0000256" key="1">
    <source>
        <dbReference type="ARBA" id="ARBA00000085"/>
    </source>
</evidence>
<dbReference type="PANTHER" id="PTHR43065:SF49">
    <property type="entry name" value="HISTIDINE KINASE"/>
    <property type="match status" value="1"/>
</dbReference>
<comment type="caution">
    <text evidence="8">The sequence shown here is derived from an EMBL/GenBank/DDBJ whole genome shotgun (WGS) entry which is preliminary data.</text>
</comment>
<dbReference type="Gene3D" id="3.40.50.2300">
    <property type="match status" value="1"/>
</dbReference>
<evidence type="ECO:0000256" key="2">
    <source>
        <dbReference type="ARBA" id="ARBA00012438"/>
    </source>
</evidence>
<dbReference type="SMART" id="SM00388">
    <property type="entry name" value="HisKA"/>
    <property type="match status" value="1"/>
</dbReference>
<reference evidence="8 9" key="1">
    <citation type="submission" date="2018-12" db="EMBL/GenBank/DDBJ databases">
        <title>Sphingomonas sp. HMF7854 Genome sequencing and assembly.</title>
        <authorList>
            <person name="Cha I."/>
            <person name="Kang H."/>
            <person name="Kim H."/>
            <person name="Kang J."/>
            <person name="Joh K."/>
        </authorList>
    </citation>
    <scope>NUCLEOTIDE SEQUENCE [LARGE SCALE GENOMIC DNA]</scope>
    <source>
        <strain evidence="8 9">HMF7854</strain>
    </source>
</reference>
<evidence type="ECO:0000259" key="7">
    <source>
        <dbReference type="PROSITE" id="PS50112"/>
    </source>
</evidence>
<dbReference type="InterPro" id="IPR035965">
    <property type="entry name" value="PAS-like_dom_sf"/>
</dbReference>
<dbReference type="GO" id="GO:0000155">
    <property type="term" value="F:phosphorelay sensor kinase activity"/>
    <property type="evidence" value="ECO:0007669"/>
    <property type="project" value="InterPro"/>
</dbReference>
<keyword evidence="3 4" id="KW-0597">Phosphoprotein</keyword>
<dbReference type="SUPFAM" id="SSF47384">
    <property type="entry name" value="Homodimeric domain of signal transducing histidine kinase"/>
    <property type="match status" value="1"/>
</dbReference>